<feature type="transmembrane region" description="Helical" evidence="13">
    <location>
        <begin position="21"/>
        <end position="40"/>
    </location>
</feature>
<dbReference type="Proteomes" id="UP000076490">
    <property type="component" value="Unassembled WGS sequence"/>
</dbReference>
<sequence>MKKISNPNRNVMTIQLKILGLVTALILFIVVAITGIYILFEYREDVADAEKMAYQTAKTLSYMPTAREALQDQDVIPELRNMMDNLLRDTDASAVVMTEGERLFVTMGDEDMILKVFDHPPIEKALIFGSSYTERVGKAEEMALVGVSPLLVDYGDYKKVDGTIMVIYDRALIIRSVIRDSIPILTVSAIALVVGLAGSLLLAKNIKKDTLGLEPKEIAFLYKERKTVFSSFKDGMIVTDAEGRVRMMNPAAKSLFHVTGSVRGQSLKEVIGEPGYPFLKDDFRGDEELEIREQAIIASRQDLRTDGRRSGTIFTFRDKTDLRKMSASLSEIRRVSEDLRAQTHEFKNKLYVIMGLIQLNKNEEAILFIRDETQSQENYAKFVSSSVRDEKLQAIILGKMAKASEQHVSFMVDPGSSLERLPESVDLNGLVTILGNLIDNAMEAVKQLDHGEVVLFVSDLGTDILFEVSDNGPGIPDECFPKLFERGVSGKGPGRGYGLANVQMEVKLLGGEIEVQSDPRGTTFSVFLPKIR</sequence>
<evidence type="ECO:0000259" key="14">
    <source>
        <dbReference type="PROSITE" id="PS50109"/>
    </source>
</evidence>
<evidence type="ECO:0000256" key="10">
    <source>
        <dbReference type="ARBA" id="ARBA00022840"/>
    </source>
</evidence>
<comment type="subcellular location">
    <subcellularLocation>
        <location evidence="2">Cell membrane</location>
        <topology evidence="2">Multi-pass membrane protein</topology>
    </subcellularLocation>
</comment>
<dbReference type="Gene3D" id="3.30.450.20">
    <property type="entry name" value="PAS domain"/>
    <property type="match status" value="2"/>
</dbReference>
<dbReference type="Pfam" id="PF14689">
    <property type="entry name" value="SPOB_a"/>
    <property type="match status" value="1"/>
</dbReference>
<accession>A0A163FH38</accession>
<evidence type="ECO:0000256" key="4">
    <source>
        <dbReference type="ARBA" id="ARBA00022475"/>
    </source>
</evidence>
<keyword evidence="8" id="KW-0547">Nucleotide-binding</keyword>
<dbReference type="GO" id="GO:0005886">
    <property type="term" value="C:plasma membrane"/>
    <property type="evidence" value="ECO:0007669"/>
    <property type="project" value="UniProtKB-SubCell"/>
</dbReference>
<comment type="caution">
    <text evidence="15">The sequence shown here is derived from an EMBL/GenBank/DDBJ whole genome shotgun (WGS) entry which is preliminary data.</text>
</comment>
<dbReference type="EMBL" id="LQNT01000009">
    <property type="protein sequence ID" value="KZE38676.1"/>
    <property type="molecule type" value="Genomic_DNA"/>
</dbReference>
<dbReference type="SUPFAM" id="SSF55890">
    <property type="entry name" value="Sporulation response regulatory protein Spo0B"/>
    <property type="match status" value="1"/>
</dbReference>
<feature type="domain" description="Histidine kinase" evidence="14">
    <location>
        <begin position="341"/>
        <end position="532"/>
    </location>
</feature>
<keyword evidence="10" id="KW-0067">ATP-binding</keyword>
<keyword evidence="13" id="KW-0472">Membrane</keyword>
<dbReference type="GO" id="GO:0005524">
    <property type="term" value="F:ATP binding"/>
    <property type="evidence" value="ECO:0007669"/>
    <property type="project" value="UniProtKB-KW"/>
</dbReference>
<comment type="catalytic activity">
    <reaction evidence="1">
        <text>ATP + protein L-histidine = ADP + protein N-phospho-L-histidine.</text>
        <dbReference type="EC" id="2.7.13.3"/>
    </reaction>
</comment>
<dbReference type="EC" id="2.7.13.3" evidence="3"/>
<reference evidence="15 16" key="1">
    <citation type="submission" date="2016-01" db="EMBL/GenBank/DDBJ databases">
        <title>Whole genome sequencing of Bhargavaea cecembensis T14.</title>
        <authorList>
            <person name="Hong K.W."/>
        </authorList>
    </citation>
    <scope>NUCLEOTIDE SEQUENCE [LARGE SCALE GENOMIC DNA]</scope>
    <source>
        <strain evidence="15 16">T14</strain>
    </source>
</reference>
<evidence type="ECO:0000256" key="13">
    <source>
        <dbReference type="SAM" id="Phobius"/>
    </source>
</evidence>
<evidence type="ECO:0000313" key="15">
    <source>
        <dbReference type="EMBL" id="KZE38676.1"/>
    </source>
</evidence>
<dbReference type="SUPFAM" id="SSF103190">
    <property type="entry name" value="Sensory domain-like"/>
    <property type="match status" value="1"/>
</dbReference>
<protein>
    <recommendedName>
        <fullName evidence="3">histidine kinase</fullName>
        <ecNumber evidence="3">2.7.13.3</ecNumber>
    </recommendedName>
</protein>
<gene>
    <name evidence="15" type="ORF">AV656_07170</name>
</gene>
<dbReference type="InterPro" id="IPR003594">
    <property type="entry name" value="HATPase_dom"/>
</dbReference>
<dbReference type="InterPro" id="IPR036890">
    <property type="entry name" value="HATPase_C_sf"/>
</dbReference>
<dbReference type="PROSITE" id="PS50109">
    <property type="entry name" value="HIS_KIN"/>
    <property type="match status" value="1"/>
</dbReference>
<proteinExistence type="predicted"/>
<keyword evidence="9" id="KW-0418">Kinase</keyword>
<evidence type="ECO:0000256" key="5">
    <source>
        <dbReference type="ARBA" id="ARBA00022553"/>
    </source>
</evidence>
<evidence type="ECO:0000256" key="1">
    <source>
        <dbReference type="ARBA" id="ARBA00000085"/>
    </source>
</evidence>
<evidence type="ECO:0000256" key="9">
    <source>
        <dbReference type="ARBA" id="ARBA00022777"/>
    </source>
</evidence>
<dbReference type="CDD" id="cd00130">
    <property type="entry name" value="PAS"/>
    <property type="match status" value="1"/>
</dbReference>
<dbReference type="PANTHER" id="PTHR43547">
    <property type="entry name" value="TWO-COMPONENT HISTIDINE KINASE"/>
    <property type="match status" value="1"/>
</dbReference>
<dbReference type="InterPro" id="IPR000014">
    <property type="entry name" value="PAS"/>
</dbReference>
<dbReference type="InterPro" id="IPR004358">
    <property type="entry name" value="Sig_transdc_His_kin-like_C"/>
</dbReference>
<keyword evidence="5" id="KW-0597">Phosphoprotein</keyword>
<dbReference type="PRINTS" id="PR00344">
    <property type="entry name" value="BCTRLSENSOR"/>
</dbReference>
<dbReference type="Gene3D" id="1.10.287.130">
    <property type="match status" value="1"/>
</dbReference>
<dbReference type="InterPro" id="IPR039506">
    <property type="entry name" value="SPOB_a"/>
</dbReference>
<keyword evidence="4" id="KW-1003">Cell membrane</keyword>
<dbReference type="SUPFAM" id="SSF55785">
    <property type="entry name" value="PYP-like sensor domain (PAS domain)"/>
    <property type="match status" value="1"/>
</dbReference>
<dbReference type="SUPFAM" id="SSF55874">
    <property type="entry name" value="ATPase domain of HSP90 chaperone/DNA topoisomerase II/histidine kinase"/>
    <property type="match status" value="1"/>
</dbReference>
<evidence type="ECO:0000256" key="6">
    <source>
        <dbReference type="ARBA" id="ARBA00022679"/>
    </source>
</evidence>
<evidence type="ECO:0000256" key="2">
    <source>
        <dbReference type="ARBA" id="ARBA00004651"/>
    </source>
</evidence>
<keyword evidence="11 13" id="KW-1133">Transmembrane helix</keyword>
<evidence type="ECO:0000256" key="3">
    <source>
        <dbReference type="ARBA" id="ARBA00012438"/>
    </source>
</evidence>
<dbReference type="InterPro" id="IPR016120">
    <property type="entry name" value="Sig_transdc_His_kin_SpoOB"/>
</dbReference>
<dbReference type="InterPro" id="IPR005467">
    <property type="entry name" value="His_kinase_dom"/>
</dbReference>
<dbReference type="GO" id="GO:0000155">
    <property type="term" value="F:phosphorelay sensor kinase activity"/>
    <property type="evidence" value="ECO:0007669"/>
    <property type="project" value="InterPro"/>
</dbReference>
<dbReference type="InterPro" id="IPR029151">
    <property type="entry name" value="Sensor-like_sf"/>
</dbReference>
<evidence type="ECO:0000256" key="11">
    <source>
        <dbReference type="ARBA" id="ARBA00022989"/>
    </source>
</evidence>
<name>A0A163FH38_9BACL</name>
<evidence type="ECO:0000313" key="16">
    <source>
        <dbReference type="Proteomes" id="UP000076490"/>
    </source>
</evidence>
<evidence type="ECO:0000256" key="8">
    <source>
        <dbReference type="ARBA" id="ARBA00022741"/>
    </source>
</evidence>
<evidence type="ECO:0000256" key="12">
    <source>
        <dbReference type="ARBA" id="ARBA00023012"/>
    </source>
</evidence>
<keyword evidence="12" id="KW-0902">Two-component regulatory system</keyword>
<dbReference type="SMART" id="SM00387">
    <property type="entry name" value="HATPase_c"/>
    <property type="match status" value="1"/>
</dbReference>
<dbReference type="InterPro" id="IPR035965">
    <property type="entry name" value="PAS-like_dom_sf"/>
</dbReference>
<dbReference type="Gene3D" id="3.30.565.10">
    <property type="entry name" value="Histidine kinase-like ATPase, C-terminal domain"/>
    <property type="match status" value="1"/>
</dbReference>
<evidence type="ECO:0000256" key="7">
    <source>
        <dbReference type="ARBA" id="ARBA00022692"/>
    </source>
</evidence>
<dbReference type="AlphaFoldDB" id="A0A163FH38"/>
<dbReference type="Pfam" id="PF13188">
    <property type="entry name" value="PAS_8"/>
    <property type="match status" value="1"/>
</dbReference>
<dbReference type="PANTHER" id="PTHR43547:SF3">
    <property type="entry name" value="SENSOR PROTEIN CITS"/>
    <property type="match status" value="1"/>
</dbReference>
<dbReference type="Pfam" id="PF02518">
    <property type="entry name" value="HATPase_c"/>
    <property type="match status" value="1"/>
</dbReference>
<feature type="transmembrane region" description="Helical" evidence="13">
    <location>
        <begin position="182"/>
        <end position="203"/>
    </location>
</feature>
<organism evidence="15 16">
    <name type="scientific">Bhargavaea cecembensis</name>
    <dbReference type="NCBI Taxonomy" id="394098"/>
    <lineage>
        <taxon>Bacteria</taxon>
        <taxon>Bacillati</taxon>
        <taxon>Bacillota</taxon>
        <taxon>Bacilli</taxon>
        <taxon>Bacillales</taxon>
        <taxon>Caryophanaceae</taxon>
        <taxon>Bhargavaea</taxon>
    </lineage>
</organism>
<keyword evidence="6" id="KW-0808">Transferase</keyword>
<keyword evidence="7 13" id="KW-0812">Transmembrane</keyword>